<dbReference type="OrthoDB" id="16262at2759"/>
<comment type="caution">
    <text evidence="6">The sequence shown here is derived from an EMBL/GenBank/DDBJ whole genome shotgun (WGS) entry which is preliminary data.</text>
</comment>
<dbReference type="GO" id="GO:0016831">
    <property type="term" value="F:carboxy-lyase activity"/>
    <property type="evidence" value="ECO:0007669"/>
    <property type="project" value="UniProtKB-KW"/>
</dbReference>
<dbReference type="InterPro" id="IPR051818">
    <property type="entry name" value="TPP_dependent_decarboxylase"/>
</dbReference>
<dbReference type="Pfam" id="PF02776">
    <property type="entry name" value="TPP_enzyme_N"/>
    <property type="match status" value="1"/>
</dbReference>
<organism evidence="6 7">
    <name type="scientific">Strigomonas culicis</name>
    <dbReference type="NCBI Taxonomy" id="28005"/>
    <lineage>
        <taxon>Eukaryota</taxon>
        <taxon>Discoba</taxon>
        <taxon>Euglenozoa</taxon>
        <taxon>Kinetoplastea</taxon>
        <taxon>Metakinetoplastina</taxon>
        <taxon>Trypanosomatida</taxon>
        <taxon>Trypanosomatidae</taxon>
        <taxon>Strigomonadinae</taxon>
        <taxon>Strigomonas</taxon>
    </lineage>
</organism>
<reference evidence="6 7" key="1">
    <citation type="journal article" date="2013" name="PLoS ONE">
        <title>Predicting the Proteins of Angomonas deanei, Strigomonas culicis and Their Respective Endosymbionts Reveals New Aspects of the Trypanosomatidae Family.</title>
        <authorList>
            <person name="Motta M.C."/>
            <person name="Martins A.C."/>
            <person name="de Souza S.S."/>
            <person name="Catta-Preta C.M."/>
            <person name="Silva R."/>
            <person name="Klein C.C."/>
            <person name="de Almeida L.G."/>
            <person name="de Lima Cunha O."/>
            <person name="Ciapina L.P."/>
            <person name="Brocchi M."/>
            <person name="Colabardini A.C."/>
            <person name="de Araujo Lima B."/>
            <person name="Machado C.R."/>
            <person name="de Almeida Soares C.M."/>
            <person name="Probst C.M."/>
            <person name="de Menezes C.B."/>
            <person name="Thompson C.E."/>
            <person name="Bartholomeu D.C."/>
            <person name="Gradia D.F."/>
            <person name="Pavoni D.P."/>
            <person name="Grisard E.C."/>
            <person name="Fantinatti-Garboggini F."/>
            <person name="Marchini F.K."/>
            <person name="Rodrigues-Luiz G.F."/>
            <person name="Wagner G."/>
            <person name="Goldman G.H."/>
            <person name="Fietto J.L."/>
            <person name="Elias M.C."/>
            <person name="Goldman M.H."/>
            <person name="Sagot M.F."/>
            <person name="Pereira M."/>
            <person name="Stoco P.H."/>
            <person name="de Mendonca-Neto R.P."/>
            <person name="Teixeira S.M."/>
            <person name="Maciel T.E."/>
            <person name="de Oliveira Mendes T.A."/>
            <person name="Urmenyi T.P."/>
            <person name="de Souza W."/>
            <person name="Schenkman S."/>
            <person name="de Vasconcelos A.T."/>
        </authorList>
    </citation>
    <scope>NUCLEOTIDE SEQUENCE [LARGE SCALE GENOMIC DNA]</scope>
</reference>
<evidence type="ECO:0000256" key="2">
    <source>
        <dbReference type="ARBA" id="ARBA00023052"/>
    </source>
</evidence>
<evidence type="ECO:0000259" key="5">
    <source>
        <dbReference type="Pfam" id="PF02776"/>
    </source>
</evidence>
<evidence type="ECO:0000256" key="1">
    <source>
        <dbReference type="ARBA" id="ARBA00022793"/>
    </source>
</evidence>
<dbReference type="EMBL" id="ATMH01006361">
    <property type="protein sequence ID" value="EPY26020.1"/>
    <property type="molecule type" value="Genomic_DNA"/>
</dbReference>
<keyword evidence="1" id="KW-0210">Decarboxylase</keyword>
<evidence type="ECO:0000313" key="7">
    <source>
        <dbReference type="Proteomes" id="UP000015354"/>
    </source>
</evidence>
<sequence>MLRRALLLRCAAEPLPMPPLQKLHPSRMCETLRRRGVETFFGVPNPLLRPLSTYLRATGTDPAAHVIAANEATAMAMAAGYHLATGAVPCVYVENSGLGMVASPILSLLHRELYAVPCLVLVGWRGTPHAEVPDGPAQTVQGKLTEGMLSALEVPFSVLCGSDNMDFYWDVLLDKAFFHFQSHGTPFVVLVEQDALAMDEAAAAALPPEDAALQVELPLSLEAAVEQVTRQLDARDVVVTSPGGISDALYAVRERLGQRHAQDLTLVGGSGLAGSVAAGVALAQPTRDVVVLEGDGAVLAQLGAVAVAGGAAAVRDARTGTGCLLHNYKHIVLNNGAAGDQPTCAMDVSLSAIAKGCGYALAREEPVLQLGDLVAAVRDLKAMAGPAFLEVCVRRSDAAAETTCPVVPSKMKENFTRFLHEGVRPPADAA</sequence>
<dbReference type="Gene3D" id="3.40.50.970">
    <property type="match status" value="2"/>
</dbReference>
<dbReference type="CDD" id="cd07035">
    <property type="entry name" value="TPP_PYR_POX_like"/>
    <property type="match status" value="1"/>
</dbReference>
<dbReference type="InterPro" id="IPR011766">
    <property type="entry name" value="TPP_enzyme_TPP-bd"/>
</dbReference>
<feature type="domain" description="Thiamine pyrophosphate enzyme TPP-binding" evidence="4">
    <location>
        <begin position="257"/>
        <end position="391"/>
    </location>
</feature>
<dbReference type="AlphaFoldDB" id="S9VS10"/>
<gene>
    <name evidence="6" type="ORF">STCU_06361</name>
</gene>
<dbReference type="PANTHER" id="PTHR42818:SF1">
    <property type="entry name" value="SULFOPYRUVATE DECARBOXYLASE"/>
    <property type="match status" value="1"/>
</dbReference>
<name>S9VS10_9TRYP</name>
<dbReference type="InterPro" id="IPR029061">
    <property type="entry name" value="THDP-binding"/>
</dbReference>
<dbReference type="Proteomes" id="UP000015354">
    <property type="component" value="Unassembled WGS sequence"/>
</dbReference>
<accession>S9VS10</accession>
<evidence type="ECO:0000313" key="6">
    <source>
        <dbReference type="EMBL" id="EPY26020.1"/>
    </source>
</evidence>
<protein>
    <submittedName>
        <fullName evidence="6">Phosphonopyruvate decarboxylase-like protein</fullName>
    </submittedName>
</protein>
<dbReference type="Pfam" id="PF02775">
    <property type="entry name" value="TPP_enzyme_C"/>
    <property type="match status" value="1"/>
</dbReference>
<evidence type="ECO:0000259" key="4">
    <source>
        <dbReference type="Pfam" id="PF02775"/>
    </source>
</evidence>
<keyword evidence="2" id="KW-0786">Thiamine pyrophosphate</keyword>
<keyword evidence="3" id="KW-0456">Lyase</keyword>
<dbReference type="GO" id="GO:0030976">
    <property type="term" value="F:thiamine pyrophosphate binding"/>
    <property type="evidence" value="ECO:0007669"/>
    <property type="project" value="InterPro"/>
</dbReference>
<proteinExistence type="predicted"/>
<feature type="domain" description="Thiamine pyrophosphate enzyme N-terminal TPP-binding" evidence="5">
    <location>
        <begin position="28"/>
        <end position="131"/>
    </location>
</feature>
<dbReference type="SUPFAM" id="SSF52518">
    <property type="entry name" value="Thiamin diphosphate-binding fold (THDP-binding)"/>
    <property type="match status" value="2"/>
</dbReference>
<evidence type="ECO:0000256" key="3">
    <source>
        <dbReference type="ARBA" id="ARBA00023239"/>
    </source>
</evidence>
<keyword evidence="6" id="KW-0670">Pyruvate</keyword>
<keyword evidence="7" id="KW-1185">Reference proteome</keyword>
<dbReference type="PANTHER" id="PTHR42818">
    <property type="entry name" value="SULFOPYRUVATE DECARBOXYLASE SUBUNIT ALPHA"/>
    <property type="match status" value="1"/>
</dbReference>
<dbReference type="InterPro" id="IPR012001">
    <property type="entry name" value="Thiamin_PyroP_enz_TPP-bd_dom"/>
</dbReference>